<dbReference type="Gene3D" id="3.90.25.10">
    <property type="entry name" value="UDP-galactose 4-epimerase, domain 1"/>
    <property type="match status" value="1"/>
</dbReference>
<dbReference type="Gene3D" id="3.40.50.720">
    <property type="entry name" value="NAD(P)-binding Rossmann-like Domain"/>
    <property type="match status" value="1"/>
</dbReference>
<evidence type="ECO:0000313" key="4">
    <source>
        <dbReference type="Proteomes" id="UP000295689"/>
    </source>
</evidence>
<accession>A0A4R2BIJ4</accession>
<dbReference type="PANTHER" id="PTHR43000">
    <property type="entry name" value="DTDP-D-GLUCOSE 4,6-DEHYDRATASE-RELATED"/>
    <property type="match status" value="1"/>
</dbReference>
<dbReference type="SUPFAM" id="SSF51735">
    <property type="entry name" value="NAD(P)-binding Rossmann-fold domains"/>
    <property type="match status" value="1"/>
</dbReference>
<evidence type="ECO:0000256" key="1">
    <source>
        <dbReference type="ARBA" id="ARBA00007637"/>
    </source>
</evidence>
<comment type="similarity">
    <text evidence="1">Belongs to the NAD(P)-dependent epimerase/dehydratase family.</text>
</comment>
<keyword evidence="4" id="KW-1185">Reference proteome</keyword>
<gene>
    <name evidence="3" type="ORF">EV146_103239</name>
</gene>
<protein>
    <submittedName>
        <fullName evidence="3">UDP-glucose 4-epimerase</fullName>
    </submittedName>
</protein>
<name>A0A4R2BIJ4_9BACI</name>
<dbReference type="AlphaFoldDB" id="A0A4R2BIJ4"/>
<evidence type="ECO:0000313" key="3">
    <source>
        <dbReference type="EMBL" id="TCN26716.1"/>
    </source>
</evidence>
<dbReference type="InterPro" id="IPR036291">
    <property type="entry name" value="NAD(P)-bd_dom_sf"/>
</dbReference>
<dbReference type="RefSeq" id="WP_132003262.1">
    <property type="nucleotide sequence ID" value="NZ_JABUHM010000002.1"/>
</dbReference>
<dbReference type="EMBL" id="SLVV01000003">
    <property type="protein sequence ID" value="TCN26716.1"/>
    <property type="molecule type" value="Genomic_DNA"/>
</dbReference>
<sequence length="307" mass="34078">MPQKVLVTGGCGFIGSHIADKLVSNGYEVVVVDNLATGRKSNLASPDICFYKCSILDKEFEGIVLKEQPDYIIHQAAQVSVAGSIENVLYDEEVNIRGSINVIEAALKAHTKKIIYASSAAVYGKPEYLPIDTQHPVAPLSPYGISKFSVERYLDVYSSLYDLDYTILRYANVYGPRQDATGEGGVISIFMDQICRGETLTIYGDGEQTRDFIYVGDVARANFRALEMGSRKILNVSTGREISLNQVYEMVREISGGPIEVQYANERPGDIPASVLSNEATQKELGWEPRYTLKEGLRETYHFYALK</sequence>
<comment type="caution">
    <text evidence="3">The sequence shown here is derived from an EMBL/GenBank/DDBJ whole genome shotgun (WGS) entry which is preliminary data.</text>
</comment>
<dbReference type="Pfam" id="PF01370">
    <property type="entry name" value="Epimerase"/>
    <property type="match status" value="1"/>
</dbReference>
<organism evidence="3 4">
    <name type="scientific">Mesobacillus foraminis</name>
    <dbReference type="NCBI Taxonomy" id="279826"/>
    <lineage>
        <taxon>Bacteria</taxon>
        <taxon>Bacillati</taxon>
        <taxon>Bacillota</taxon>
        <taxon>Bacilli</taxon>
        <taxon>Bacillales</taxon>
        <taxon>Bacillaceae</taxon>
        <taxon>Mesobacillus</taxon>
    </lineage>
</organism>
<proteinExistence type="inferred from homology"/>
<dbReference type="Proteomes" id="UP000295689">
    <property type="component" value="Unassembled WGS sequence"/>
</dbReference>
<reference evidence="3 4" key="1">
    <citation type="journal article" date="2015" name="Stand. Genomic Sci.">
        <title>Genomic Encyclopedia of Bacterial and Archaeal Type Strains, Phase III: the genomes of soil and plant-associated and newly described type strains.</title>
        <authorList>
            <person name="Whitman W.B."/>
            <person name="Woyke T."/>
            <person name="Klenk H.P."/>
            <person name="Zhou Y."/>
            <person name="Lilburn T.G."/>
            <person name="Beck B.J."/>
            <person name="De Vos P."/>
            <person name="Vandamme P."/>
            <person name="Eisen J.A."/>
            <person name="Garrity G."/>
            <person name="Hugenholtz P."/>
            <person name="Kyrpides N.C."/>
        </authorList>
    </citation>
    <scope>NUCLEOTIDE SEQUENCE [LARGE SCALE GENOMIC DNA]</scope>
    <source>
        <strain evidence="3 4">CV53</strain>
    </source>
</reference>
<feature type="domain" description="NAD-dependent epimerase/dehydratase" evidence="2">
    <location>
        <begin position="5"/>
        <end position="236"/>
    </location>
</feature>
<dbReference type="InterPro" id="IPR001509">
    <property type="entry name" value="Epimerase_deHydtase"/>
</dbReference>
<evidence type="ECO:0000259" key="2">
    <source>
        <dbReference type="Pfam" id="PF01370"/>
    </source>
</evidence>